<dbReference type="InterPro" id="IPR050155">
    <property type="entry name" value="HAD-like_hydrolase_sf"/>
</dbReference>
<dbReference type="AlphaFoldDB" id="A0A0G0LTE0"/>
<dbReference type="SFLD" id="SFLDG01135">
    <property type="entry name" value="C1.5.6:_HAD__Beta-PGM__Phospha"/>
    <property type="match status" value="1"/>
</dbReference>
<evidence type="ECO:0000313" key="1">
    <source>
        <dbReference type="EMBL" id="KKQ95198.1"/>
    </source>
</evidence>
<dbReference type="Pfam" id="PF13419">
    <property type="entry name" value="HAD_2"/>
    <property type="match status" value="1"/>
</dbReference>
<name>A0A0G0LTE0_UNCC2</name>
<dbReference type="InterPro" id="IPR023198">
    <property type="entry name" value="PGP-like_dom2"/>
</dbReference>
<comment type="caution">
    <text evidence="1">The sequence shown here is derived from an EMBL/GenBank/DDBJ whole genome shotgun (WGS) entry which is preliminary data.</text>
</comment>
<dbReference type="PANTHER" id="PTHR43434:SF1">
    <property type="entry name" value="PHOSPHOGLYCOLATE PHOSPHATASE"/>
    <property type="match status" value="1"/>
</dbReference>
<dbReference type="GO" id="GO:0008967">
    <property type="term" value="F:phosphoglycolate phosphatase activity"/>
    <property type="evidence" value="ECO:0007669"/>
    <property type="project" value="TreeGrafter"/>
</dbReference>
<reference evidence="1 2" key="1">
    <citation type="journal article" date="2015" name="Nature">
        <title>rRNA introns, odd ribosomes, and small enigmatic genomes across a large radiation of phyla.</title>
        <authorList>
            <person name="Brown C.T."/>
            <person name="Hug L.A."/>
            <person name="Thomas B.C."/>
            <person name="Sharon I."/>
            <person name="Castelle C.J."/>
            <person name="Singh A."/>
            <person name="Wilkins M.J."/>
            <person name="Williams K.H."/>
            <person name="Banfield J.F."/>
        </authorList>
    </citation>
    <scope>NUCLEOTIDE SEQUENCE [LARGE SCALE GENOMIC DNA]</scope>
</reference>
<evidence type="ECO:0000313" key="2">
    <source>
        <dbReference type="Proteomes" id="UP000034207"/>
    </source>
</evidence>
<dbReference type="InterPro" id="IPR041492">
    <property type="entry name" value="HAD_2"/>
</dbReference>
<organism evidence="1 2">
    <name type="scientific">candidate division CPR2 bacterium GW2011_GWC2_39_10</name>
    <dbReference type="NCBI Taxonomy" id="1618345"/>
    <lineage>
        <taxon>Bacteria</taxon>
        <taxon>Bacteria division CPR2</taxon>
    </lineage>
</organism>
<dbReference type="PRINTS" id="PR00413">
    <property type="entry name" value="HADHALOGNASE"/>
</dbReference>
<dbReference type="Gene3D" id="1.10.150.240">
    <property type="entry name" value="Putative phosphatase, domain 2"/>
    <property type="match status" value="1"/>
</dbReference>
<dbReference type="NCBIfam" id="TIGR01509">
    <property type="entry name" value="HAD-SF-IA-v3"/>
    <property type="match status" value="1"/>
</dbReference>
<sequence length="211" mass="23960">MRKLIVFDLDGTLVDTTNLSRESFFGVVKNYGVDADALWPLYNKTNGLPFRERITMVMPEFISRADEILAGITASHIKNIKKMVTAYPDIVETLEKIRIKKAILTSRVGESAFQIIKDILNHPFDYILTPEMTKLHKPNPEPLLELCARFRVAPSEAIFIGDTKHDIECGKRAGVATGAVTWGYYEKKDLKKYKPDYIIEKPSEILNIIEA</sequence>
<dbReference type="PANTHER" id="PTHR43434">
    <property type="entry name" value="PHOSPHOGLYCOLATE PHOSPHATASE"/>
    <property type="match status" value="1"/>
</dbReference>
<dbReference type="EMBL" id="LBVV01000003">
    <property type="protein sequence ID" value="KKQ95198.1"/>
    <property type="molecule type" value="Genomic_DNA"/>
</dbReference>
<dbReference type="Proteomes" id="UP000034207">
    <property type="component" value="Unassembled WGS sequence"/>
</dbReference>
<dbReference type="STRING" id="1618345.UT18_C0003G0057"/>
<dbReference type="SFLD" id="SFLDG01129">
    <property type="entry name" value="C1.5:_HAD__Beta-PGM__Phosphata"/>
    <property type="match status" value="1"/>
</dbReference>
<gene>
    <name evidence="1" type="ORF">UT18_C0003G0057</name>
</gene>
<keyword evidence="1" id="KW-0378">Hydrolase</keyword>
<dbReference type="GO" id="GO:0006281">
    <property type="term" value="P:DNA repair"/>
    <property type="evidence" value="ECO:0007669"/>
    <property type="project" value="TreeGrafter"/>
</dbReference>
<proteinExistence type="predicted"/>
<dbReference type="InterPro" id="IPR006439">
    <property type="entry name" value="HAD-SF_hydro_IA"/>
</dbReference>
<dbReference type="Gene3D" id="3.40.50.1000">
    <property type="entry name" value="HAD superfamily/HAD-like"/>
    <property type="match status" value="1"/>
</dbReference>
<dbReference type="NCBIfam" id="TIGR01549">
    <property type="entry name" value="HAD-SF-IA-v1"/>
    <property type="match status" value="1"/>
</dbReference>
<dbReference type="SFLD" id="SFLDS00003">
    <property type="entry name" value="Haloacid_Dehalogenase"/>
    <property type="match status" value="1"/>
</dbReference>
<protein>
    <submittedName>
        <fullName evidence="1">HAD-superfamily hydrolase, subfamily IA</fullName>
    </submittedName>
</protein>
<dbReference type="InterPro" id="IPR036412">
    <property type="entry name" value="HAD-like_sf"/>
</dbReference>
<dbReference type="SUPFAM" id="SSF56784">
    <property type="entry name" value="HAD-like"/>
    <property type="match status" value="1"/>
</dbReference>
<accession>A0A0G0LTE0</accession>
<dbReference type="InterPro" id="IPR023214">
    <property type="entry name" value="HAD_sf"/>
</dbReference>